<dbReference type="Proteomes" id="UP000749293">
    <property type="component" value="Unassembled WGS sequence"/>
</dbReference>
<feature type="compositionally biased region" description="Basic and acidic residues" evidence="8">
    <location>
        <begin position="368"/>
        <end position="378"/>
    </location>
</feature>
<accession>A0A9P4Z0C8</accession>
<proteinExistence type="inferred from homology"/>
<dbReference type="PANTHER" id="PTHR13011:SF0">
    <property type="entry name" value="GENERAL TRANSCRIPTION FACTOR IIF SUBUNIT 1"/>
    <property type="match status" value="1"/>
</dbReference>
<evidence type="ECO:0000256" key="2">
    <source>
        <dbReference type="ARBA" id="ARBA00005249"/>
    </source>
</evidence>
<dbReference type="EMBL" id="JAANYQ010000003">
    <property type="protein sequence ID" value="KAF4125365.1"/>
    <property type="molecule type" value="Genomic_DNA"/>
</dbReference>
<evidence type="ECO:0000256" key="1">
    <source>
        <dbReference type="ARBA" id="ARBA00004123"/>
    </source>
</evidence>
<feature type="compositionally biased region" description="Polar residues" evidence="8">
    <location>
        <begin position="574"/>
        <end position="597"/>
    </location>
</feature>
<dbReference type="OrthoDB" id="76676at2759"/>
<dbReference type="GO" id="GO:0032968">
    <property type="term" value="P:positive regulation of transcription elongation by RNA polymerase II"/>
    <property type="evidence" value="ECO:0007669"/>
    <property type="project" value="InterPro"/>
</dbReference>
<evidence type="ECO:0000256" key="7">
    <source>
        <dbReference type="RuleBase" id="RU366044"/>
    </source>
</evidence>
<sequence>MSGQPPPPAGRPIGAPPRPRPNNVLRPNRPKPSIFASHRNHNRPNPAAASKPKSTPESRQKALEQRRKENGGWSEAAPEGCNDIPIMTTKRELMDGLRFHIMRFSQAKMDSKAVDPTDDDEFARPVTLHRRDPRQPPAARAPKVEEPEKVPVDAQEIERLEALKAEKEAQKAIDQAKIAPVAKESNPKPKKKVREERTQFHRTYKSEAARKESELRYEEALPWHLEDADGKNVWVGNYVAALSGNNVAFKIDGSVFRMVPLEKWYKFTSKPSFKVLSIDEAEDLMSRKMDVGRWVMKSDERKASQAELEATRRMLGGGGRMIKTESSTFKAASRAEKMEHDDIDISGDEFQDDDEAVTFERNNDEDEKESKERIRREQLGANLFGDGDEQQVEKDLNEELREELERRKYGESTKKALIKRDREDVYESDASQENPWSSSNEEDKKDKEEGEDGQNDSKDGKDKDKSKGPKGSTPQKQKLGDSSKKGKGIKRVGSPALSESSGNESTFKKKTKASSSVMGSRAGTPSFQQAAVAKRKAKSGGAGSGSDGEATAGELSDGAGPKKKIKLKGSSSGTPSASRTGTPNPTARSTSPDSQANGAIEPSEVLDRIPPEGITIQDLIKFFTGRVGERPGQMPKAEWIRLVRGLCDYGADKRLRKK</sequence>
<dbReference type="Pfam" id="PF05793">
    <property type="entry name" value="TFIIF_alpha"/>
    <property type="match status" value="1"/>
</dbReference>
<keyword evidence="5 7" id="KW-0804">Transcription</keyword>
<dbReference type="GeneID" id="55970433"/>
<dbReference type="PANTHER" id="PTHR13011">
    <property type="entry name" value="TFIIF-ALPHA"/>
    <property type="match status" value="1"/>
</dbReference>
<gene>
    <name evidence="9" type="ORF">GMORB2_4205</name>
</gene>
<dbReference type="InterPro" id="IPR011039">
    <property type="entry name" value="TFIIF_interaction"/>
</dbReference>
<evidence type="ECO:0000256" key="6">
    <source>
        <dbReference type="ARBA" id="ARBA00023242"/>
    </source>
</evidence>
<evidence type="ECO:0000313" key="10">
    <source>
        <dbReference type="Proteomes" id="UP000749293"/>
    </source>
</evidence>
<reference evidence="9" key="1">
    <citation type="submission" date="2020-03" db="EMBL/GenBank/DDBJ databases">
        <title>Site-based positive gene gene selection in Geosmithia morbida across the United States reveals a broad range of putative effectors and factors for local host and environmental adapation.</title>
        <authorList>
            <person name="Onufrak A."/>
            <person name="Murdoch R.W."/>
            <person name="Gazis R."/>
            <person name="Huff M."/>
            <person name="Staton M."/>
            <person name="Klingeman W."/>
            <person name="Hadziabdic D."/>
        </authorList>
    </citation>
    <scope>NUCLEOTIDE SEQUENCE</scope>
    <source>
        <strain evidence="9">1262</strain>
    </source>
</reference>
<dbReference type="InterPro" id="IPR008851">
    <property type="entry name" value="TFIIF-alpha"/>
</dbReference>
<comment type="subcellular location">
    <subcellularLocation>
        <location evidence="1 7">Nucleus</location>
    </subcellularLocation>
</comment>
<dbReference type="GO" id="GO:0006367">
    <property type="term" value="P:transcription initiation at RNA polymerase II promoter"/>
    <property type="evidence" value="ECO:0007669"/>
    <property type="project" value="InterPro"/>
</dbReference>
<dbReference type="GO" id="GO:0016251">
    <property type="term" value="F:RNA polymerase II general transcription initiation factor activity"/>
    <property type="evidence" value="ECO:0007669"/>
    <property type="project" value="TreeGrafter"/>
</dbReference>
<dbReference type="SUPFAM" id="SSF50916">
    <property type="entry name" value="Rap30/74 interaction domains"/>
    <property type="match status" value="1"/>
</dbReference>
<dbReference type="RefSeq" id="XP_035324017.1">
    <property type="nucleotide sequence ID" value="XM_035466180.1"/>
</dbReference>
<dbReference type="GO" id="GO:0003677">
    <property type="term" value="F:DNA binding"/>
    <property type="evidence" value="ECO:0007669"/>
    <property type="project" value="UniProtKB-KW"/>
</dbReference>
<keyword evidence="4 7" id="KW-0238">DNA-binding</keyword>
<comment type="caution">
    <text evidence="9">The sequence shown here is derived from an EMBL/GenBank/DDBJ whole genome shotgun (WGS) entry which is preliminary data.</text>
</comment>
<evidence type="ECO:0000256" key="8">
    <source>
        <dbReference type="SAM" id="MobiDB-lite"/>
    </source>
</evidence>
<evidence type="ECO:0000313" key="9">
    <source>
        <dbReference type="EMBL" id="KAF4125365.1"/>
    </source>
</evidence>
<dbReference type="GO" id="GO:0005674">
    <property type="term" value="C:transcription factor TFIIF complex"/>
    <property type="evidence" value="ECO:0007669"/>
    <property type="project" value="TreeGrafter"/>
</dbReference>
<keyword evidence="3 7" id="KW-0805">Transcription regulation</keyword>
<feature type="compositionally biased region" description="Pro residues" evidence="8">
    <location>
        <begin position="1"/>
        <end position="20"/>
    </location>
</feature>
<feature type="compositionally biased region" description="Polar residues" evidence="8">
    <location>
        <begin position="429"/>
        <end position="439"/>
    </location>
</feature>
<feature type="compositionally biased region" description="Basic and acidic residues" evidence="8">
    <location>
        <begin position="455"/>
        <end position="467"/>
    </location>
</feature>
<evidence type="ECO:0000256" key="4">
    <source>
        <dbReference type="ARBA" id="ARBA00023125"/>
    </source>
</evidence>
<feature type="compositionally biased region" description="Basic and acidic residues" evidence="8">
    <location>
        <begin position="391"/>
        <end position="425"/>
    </location>
</feature>
<protein>
    <recommendedName>
        <fullName evidence="7">Transcription initiation factor IIF subunit alpha</fullName>
    </recommendedName>
</protein>
<feature type="region of interest" description="Disordered" evidence="8">
    <location>
        <begin position="1"/>
        <end position="84"/>
    </location>
</feature>
<organism evidence="9 10">
    <name type="scientific">Geosmithia morbida</name>
    <dbReference type="NCBI Taxonomy" id="1094350"/>
    <lineage>
        <taxon>Eukaryota</taxon>
        <taxon>Fungi</taxon>
        <taxon>Dikarya</taxon>
        <taxon>Ascomycota</taxon>
        <taxon>Pezizomycotina</taxon>
        <taxon>Sordariomycetes</taxon>
        <taxon>Hypocreomycetidae</taxon>
        <taxon>Hypocreales</taxon>
        <taxon>Bionectriaceae</taxon>
        <taxon>Geosmithia</taxon>
    </lineage>
</organism>
<feature type="compositionally biased region" description="Basic and acidic residues" evidence="8">
    <location>
        <begin position="54"/>
        <end position="70"/>
    </location>
</feature>
<comment type="similarity">
    <text evidence="2 7">Belongs to the TFIIF alpha subunit family.</text>
</comment>
<keyword evidence="10" id="KW-1185">Reference proteome</keyword>
<feature type="compositionally biased region" description="Acidic residues" evidence="8">
    <location>
        <begin position="341"/>
        <end position="367"/>
    </location>
</feature>
<feature type="region of interest" description="Disordered" evidence="8">
    <location>
        <begin position="108"/>
        <end position="149"/>
    </location>
</feature>
<comment type="function">
    <text evidence="7">TFIIF is a general transcription initiation factor that binds to RNA polymerase II and helps to recruit it to the initiation complex in collaboration with TFIIB. It promotes transcription elongation.</text>
</comment>
<dbReference type="AlphaFoldDB" id="A0A9P4Z0C8"/>
<feature type="region of interest" description="Disordered" evidence="8">
    <location>
        <begin position="334"/>
        <end position="611"/>
    </location>
</feature>
<keyword evidence="6 7" id="KW-0539">Nucleus</keyword>
<evidence type="ECO:0000256" key="3">
    <source>
        <dbReference type="ARBA" id="ARBA00023015"/>
    </source>
</evidence>
<dbReference type="GO" id="GO:0001096">
    <property type="term" value="F:TFIIF-class transcription factor complex binding"/>
    <property type="evidence" value="ECO:0007669"/>
    <property type="project" value="TreeGrafter"/>
</dbReference>
<evidence type="ECO:0000256" key="5">
    <source>
        <dbReference type="ARBA" id="ARBA00023163"/>
    </source>
</evidence>
<name>A0A9P4Z0C8_9HYPO</name>